<accession>A0A6N3SML2</accession>
<dbReference type="Proteomes" id="UP000321891">
    <property type="component" value="Unassembled WGS sequence"/>
</dbReference>
<keyword evidence="4" id="KW-1185">Reference proteome</keyword>
<dbReference type="InterPro" id="IPR051706">
    <property type="entry name" value="Glycosyltransferase_domain"/>
</dbReference>
<dbReference type="EMBL" id="BAMV01000018">
    <property type="protein sequence ID" value="GAN61343.1"/>
    <property type="molecule type" value="Genomic_DNA"/>
</dbReference>
<dbReference type="InterPro" id="IPR008441">
    <property type="entry name" value="AfumC-like_glycosyl_Trfase"/>
</dbReference>
<dbReference type="GO" id="GO:0016020">
    <property type="term" value="C:membrane"/>
    <property type="evidence" value="ECO:0007669"/>
    <property type="project" value="GOC"/>
</dbReference>
<dbReference type="InterPro" id="IPR029044">
    <property type="entry name" value="Nucleotide-diphossugar_trans"/>
</dbReference>
<accession>A0A0D6N704</accession>
<dbReference type="Gene3D" id="3.90.550.20">
    <property type="match status" value="1"/>
</dbReference>
<organism evidence="1 3">
    <name type="scientific">Acetobacter cibinongensis</name>
    <dbReference type="NCBI Taxonomy" id="146475"/>
    <lineage>
        <taxon>Bacteria</taxon>
        <taxon>Pseudomonadati</taxon>
        <taxon>Pseudomonadota</taxon>
        <taxon>Alphaproteobacteria</taxon>
        <taxon>Acetobacterales</taxon>
        <taxon>Acetobacteraceae</taxon>
        <taxon>Acetobacter</taxon>
    </lineage>
</organism>
<dbReference type="SUPFAM" id="SSF53448">
    <property type="entry name" value="Nucleotide-diphospho-sugar transferases"/>
    <property type="match status" value="1"/>
</dbReference>
<reference evidence="1 3" key="1">
    <citation type="submission" date="2012-11" db="EMBL/GenBank/DDBJ databases">
        <title>Whole genome sequence of Acetobacter cibinongensis 4H-1.</title>
        <authorList>
            <person name="Azuma Y."/>
            <person name="Higashiura N."/>
            <person name="Hirakawa H."/>
            <person name="Matsushita K."/>
        </authorList>
    </citation>
    <scope>NUCLEOTIDE SEQUENCE [LARGE SCALE GENOMIC DNA]</scope>
    <source>
        <strain evidence="1 3">4H-1</strain>
    </source>
</reference>
<dbReference type="GO" id="GO:0051999">
    <property type="term" value="P:mannosyl-inositol phosphorylceramide biosynthetic process"/>
    <property type="evidence" value="ECO:0007669"/>
    <property type="project" value="TreeGrafter"/>
</dbReference>
<dbReference type="PANTHER" id="PTHR32385:SF15">
    <property type="entry name" value="INOSITOL PHOSPHOCERAMIDE MANNOSYLTRANSFERASE 1"/>
    <property type="match status" value="1"/>
</dbReference>
<evidence type="ECO:0000313" key="2">
    <source>
        <dbReference type="EMBL" id="GEL57763.1"/>
    </source>
</evidence>
<protein>
    <submittedName>
        <fullName evidence="1">Uncharacterized protein</fullName>
    </submittedName>
</protein>
<dbReference type="GO" id="GO:0000030">
    <property type="term" value="F:mannosyltransferase activity"/>
    <property type="evidence" value="ECO:0007669"/>
    <property type="project" value="TreeGrafter"/>
</dbReference>
<dbReference type="Proteomes" id="UP000032671">
    <property type="component" value="Unassembled WGS sequence"/>
</dbReference>
<evidence type="ECO:0000313" key="3">
    <source>
        <dbReference type="Proteomes" id="UP000032671"/>
    </source>
</evidence>
<proteinExistence type="predicted"/>
<reference evidence="2 4" key="2">
    <citation type="submission" date="2019-07" db="EMBL/GenBank/DDBJ databases">
        <title>Whole genome shotgun sequence of Acetobacter cibinongensis NBRC 16605.</title>
        <authorList>
            <person name="Hosoyama A."/>
            <person name="Uohara A."/>
            <person name="Ohji S."/>
            <person name="Ichikawa N."/>
        </authorList>
    </citation>
    <scope>NUCLEOTIDE SEQUENCE [LARGE SCALE GENOMIC DNA]</scope>
    <source>
        <strain evidence="2 4">NBRC 16605</strain>
    </source>
</reference>
<gene>
    <name evidence="1" type="ORF">Abci_018_213</name>
    <name evidence="2" type="ORF">ACI01nite_03650</name>
</gene>
<name>A0A0D6N704_9PROT</name>
<sequence>MLKAGLQLPKNEIDILRSYNIPFAKYIEGVEMAWSGQDGRQSLLHMGNAYEEFHTGEEIDCRYLEVALKNSHALFGKPSQPGSHFTIPKNIFMYWDHNPPAEIQENFTYHKNIPDFNFKVFDKEEAQEWLYQNYGVEARSLFLNMRHPAEAADFLRVHVTQVYGGWWMDADIRLRDDESLNFLKKQEADNVFFTTNNYFVHNDFYGTISNSSVGEDCLLSLYRNCYKYHDLYIAYKTGPGIFNRALNRRTWRTLRGIQIKDSVQVYDASVFGQIIDLFDTPYKFILPSWHTV</sequence>
<dbReference type="PANTHER" id="PTHR32385">
    <property type="entry name" value="MANNOSYL PHOSPHORYLINOSITOL CERAMIDE SYNTHASE"/>
    <property type="match status" value="1"/>
</dbReference>
<comment type="caution">
    <text evidence="1">The sequence shown here is derived from an EMBL/GenBank/DDBJ whole genome shotgun (WGS) entry which is preliminary data.</text>
</comment>
<evidence type="ECO:0000313" key="1">
    <source>
        <dbReference type="EMBL" id="GAN61343.1"/>
    </source>
</evidence>
<dbReference type="EMBL" id="BJVU01000001">
    <property type="protein sequence ID" value="GEL57763.1"/>
    <property type="molecule type" value="Genomic_DNA"/>
</dbReference>
<dbReference type="Pfam" id="PF05704">
    <property type="entry name" value="Caps_synth"/>
    <property type="match status" value="1"/>
</dbReference>
<dbReference type="AlphaFoldDB" id="A0A0D6N704"/>
<dbReference type="STRING" id="1231339.Abci_018_213"/>
<evidence type="ECO:0000313" key="4">
    <source>
        <dbReference type="Proteomes" id="UP000321891"/>
    </source>
</evidence>